<proteinExistence type="predicted"/>
<reference evidence="2 3" key="1">
    <citation type="journal article" date="2018" name="Front. Microbiol.">
        <title>Genome-Wide Analysis of Corynespora cassiicola Leaf Fall Disease Putative Effectors.</title>
        <authorList>
            <person name="Lopez D."/>
            <person name="Ribeiro S."/>
            <person name="Label P."/>
            <person name="Fumanal B."/>
            <person name="Venisse J.S."/>
            <person name="Kohler A."/>
            <person name="de Oliveira R.R."/>
            <person name="Labutti K."/>
            <person name="Lipzen A."/>
            <person name="Lail K."/>
            <person name="Bauer D."/>
            <person name="Ohm R.A."/>
            <person name="Barry K.W."/>
            <person name="Spatafora J."/>
            <person name="Grigoriev I.V."/>
            <person name="Martin F.M."/>
            <person name="Pujade-Renaud V."/>
        </authorList>
    </citation>
    <scope>NUCLEOTIDE SEQUENCE [LARGE SCALE GENOMIC DNA]</scope>
    <source>
        <strain evidence="2 3">Philippines</strain>
    </source>
</reference>
<gene>
    <name evidence="2" type="ORF">BS50DRAFT_592609</name>
</gene>
<protein>
    <submittedName>
        <fullName evidence="2">Uncharacterized protein</fullName>
    </submittedName>
</protein>
<dbReference type="AlphaFoldDB" id="A0A2T2N895"/>
<keyword evidence="3" id="KW-1185">Reference proteome</keyword>
<feature type="compositionally biased region" description="Basic and acidic residues" evidence="1">
    <location>
        <begin position="8"/>
        <end position="33"/>
    </location>
</feature>
<name>A0A2T2N895_CORCC</name>
<evidence type="ECO:0000313" key="2">
    <source>
        <dbReference type="EMBL" id="PSN61657.1"/>
    </source>
</evidence>
<evidence type="ECO:0000313" key="3">
    <source>
        <dbReference type="Proteomes" id="UP000240883"/>
    </source>
</evidence>
<organism evidence="2 3">
    <name type="scientific">Corynespora cassiicola Philippines</name>
    <dbReference type="NCBI Taxonomy" id="1448308"/>
    <lineage>
        <taxon>Eukaryota</taxon>
        <taxon>Fungi</taxon>
        <taxon>Dikarya</taxon>
        <taxon>Ascomycota</taxon>
        <taxon>Pezizomycotina</taxon>
        <taxon>Dothideomycetes</taxon>
        <taxon>Pleosporomycetidae</taxon>
        <taxon>Pleosporales</taxon>
        <taxon>Corynesporascaceae</taxon>
        <taxon>Corynespora</taxon>
    </lineage>
</organism>
<accession>A0A2T2N895</accession>
<feature type="region of interest" description="Disordered" evidence="1">
    <location>
        <begin position="1"/>
        <end position="50"/>
    </location>
</feature>
<evidence type="ECO:0000256" key="1">
    <source>
        <dbReference type="SAM" id="MobiDB-lite"/>
    </source>
</evidence>
<dbReference type="EMBL" id="KZ678143">
    <property type="protein sequence ID" value="PSN61657.1"/>
    <property type="molecule type" value="Genomic_DNA"/>
</dbReference>
<sequence length="296" mass="33009">MSSTSNEKTSDGGEVIKRTEHITLEDKAHHTDNQKPQCKHHAGKTTEAENQANIETRASSSQIAEADSVVARIFERINNVDRIALAGIQIANEVEASLGRLVKDQAKKEQKIAELEKRLAACKCGATRKKEPANDNAPDKLIQRVENVEKANVIEEEVIEKESVAQKEEITKEKPVEKDESYESNHSDHLTPADEAYAHEDSKHNYDAKLYNTKTASRLTDKLRAFHHIETNEEIPEFPSTALELLGMDVKDIDSVLRAVHPCHRIKTVKGRLAKLCNCIGGPVFALEEALKKGDH</sequence>
<feature type="region of interest" description="Disordered" evidence="1">
    <location>
        <begin position="166"/>
        <end position="192"/>
    </location>
</feature>
<dbReference type="Proteomes" id="UP000240883">
    <property type="component" value="Unassembled WGS sequence"/>
</dbReference>